<protein>
    <recommendedName>
        <fullName evidence="7">Peptidase M48 domain-containing protein</fullName>
    </recommendedName>
</protein>
<evidence type="ECO:0000256" key="5">
    <source>
        <dbReference type="ARBA" id="ARBA00023049"/>
    </source>
</evidence>
<evidence type="ECO:0000256" key="3">
    <source>
        <dbReference type="ARBA" id="ARBA00022801"/>
    </source>
</evidence>
<evidence type="ECO:0000259" key="7">
    <source>
        <dbReference type="Pfam" id="PF01435"/>
    </source>
</evidence>
<evidence type="ECO:0000256" key="6">
    <source>
        <dbReference type="RuleBase" id="RU003983"/>
    </source>
</evidence>
<feature type="domain" description="Peptidase M48" evidence="7">
    <location>
        <begin position="217"/>
        <end position="410"/>
    </location>
</feature>
<keyword evidence="4 6" id="KW-0862">Zinc</keyword>
<dbReference type="GO" id="GO:0046872">
    <property type="term" value="F:metal ion binding"/>
    <property type="evidence" value="ECO:0007669"/>
    <property type="project" value="UniProtKB-KW"/>
</dbReference>
<comment type="similarity">
    <text evidence="6">Belongs to the peptidase M48 family.</text>
</comment>
<gene>
    <name evidence="8" type="ORF">PPROV_000140400</name>
</gene>
<keyword evidence="9" id="KW-1185">Reference proteome</keyword>
<dbReference type="OrthoDB" id="7464992at2759"/>
<dbReference type="Proteomes" id="UP000660262">
    <property type="component" value="Unassembled WGS sequence"/>
</dbReference>
<comment type="cofactor">
    <cofactor evidence="6">
        <name>Zn(2+)</name>
        <dbReference type="ChEBI" id="CHEBI:29105"/>
    </cofactor>
    <text evidence="6">Binds 1 zinc ion per subunit.</text>
</comment>
<accession>A0A830H7J7</accession>
<keyword evidence="5 6" id="KW-0482">Metalloprotease</keyword>
<dbReference type="Gene3D" id="3.30.2010.10">
    <property type="entry name" value="Metalloproteases ('zincins'), catalytic domain"/>
    <property type="match status" value="1"/>
</dbReference>
<dbReference type="CDD" id="cd07331">
    <property type="entry name" value="M48C_Oma1_like"/>
    <property type="match status" value="1"/>
</dbReference>
<dbReference type="PANTHER" id="PTHR22726">
    <property type="entry name" value="METALLOENDOPEPTIDASE OMA1"/>
    <property type="match status" value="1"/>
</dbReference>
<evidence type="ECO:0000256" key="2">
    <source>
        <dbReference type="ARBA" id="ARBA00022723"/>
    </source>
</evidence>
<dbReference type="AlphaFoldDB" id="A0A830H7J7"/>
<dbReference type="GO" id="GO:0016020">
    <property type="term" value="C:membrane"/>
    <property type="evidence" value="ECO:0007669"/>
    <property type="project" value="TreeGrafter"/>
</dbReference>
<dbReference type="GO" id="GO:0004222">
    <property type="term" value="F:metalloendopeptidase activity"/>
    <property type="evidence" value="ECO:0007669"/>
    <property type="project" value="InterPro"/>
</dbReference>
<keyword evidence="2" id="KW-0479">Metal-binding</keyword>
<dbReference type="Pfam" id="PF01435">
    <property type="entry name" value="Peptidase_M48"/>
    <property type="match status" value="1"/>
</dbReference>
<dbReference type="InterPro" id="IPR051156">
    <property type="entry name" value="Mito/Outer_Membr_Metalloprot"/>
</dbReference>
<keyword evidence="3 6" id="KW-0378">Hydrolase</keyword>
<reference evidence="8" key="1">
    <citation type="submission" date="2020-10" db="EMBL/GenBank/DDBJ databases">
        <title>Unveiling of a novel bifunctional photoreceptor, Dualchrome1, isolated from a cosmopolitan green alga.</title>
        <authorList>
            <person name="Suzuki S."/>
            <person name="Kawachi M."/>
        </authorList>
    </citation>
    <scope>NUCLEOTIDE SEQUENCE</scope>
    <source>
        <strain evidence="8">NIES 2893</strain>
    </source>
</reference>
<dbReference type="InterPro" id="IPR001915">
    <property type="entry name" value="Peptidase_M48"/>
</dbReference>
<dbReference type="EMBL" id="BNJQ01000003">
    <property type="protein sequence ID" value="GHP02648.1"/>
    <property type="molecule type" value="Genomic_DNA"/>
</dbReference>
<evidence type="ECO:0000313" key="8">
    <source>
        <dbReference type="EMBL" id="GHP02648.1"/>
    </source>
</evidence>
<organism evidence="8 9">
    <name type="scientific">Pycnococcus provasolii</name>
    <dbReference type="NCBI Taxonomy" id="41880"/>
    <lineage>
        <taxon>Eukaryota</taxon>
        <taxon>Viridiplantae</taxon>
        <taxon>Chlorophyta</taxon>
        <taxon>Pseudoscourfieldiophyceae</taxon>
        <taxon>Pseudoscourfieldiales</taxon>
        <taxon>Pycnococcaceae</taxon>
        <taxon>Pycnococcus</taxon>
    </lineage>
</organism>
<proteinExistence type="inferred from homology"/>
<dbReference type="PANTHER" id="PTHR22726:SF1">
    <property type="entry name" value="METALLOENDOPEPTIDASE OMA1, MITOCHONDRIAL"/>
    <property type="match status" value="1"/>
</dbReference>
<comment type="caution">
    <text evidence="8">The sequence shown here is derived from an EMBL/GenBank/DDBJ whole genome shotgun (WGS) entry which is preliminary data.</text>
</comment>
<dbReference type="GO" id="GO:0051603">
    <property type="term" value="P:proteolysis involved in protein catabolic process"/>
    <property type="evidence" value="ECO:0007669"/>
    <property type="project" value="TreeGrafter"/>
</dbReference>
<name>A0A830H7J7_9CHLO</name>
<keyword evidence="1 6" id="KW-0645">Protease</keyword>
<evidence type="ECO:0000313" key="9">
    <source>
        <dbReference type="Proteomes" id="UP000660262"/>
    </source>
</evidence>
<evidence type="ECO:0000256" key="4">
    <source>
        <dbReference type="ARBA" id="ARBA00022833"/>
    </source>
</evidence>
<evidence type="ECO:0000256" key="1">
    <source>
        <dbReference type="ARBA" id="ARBA00022670"/>
    </source>
</evidence>
<sequence>MLTTTTLVMMMPTVRPSGMRLAYAAYAACASGRLFSATSAGVAGSNRVAIGKHSTRLVRSLATSTSNQQQHIHRHTQRSLARSFACTPSSSEVIVAPRPSYQRFMGNNGQATAGTQATTSRSRFKTWHVVLATTTAGAGVVYLTHLETVPITNRSRCILVSRKGEVEMGREAFAQVLNDAAAKKRLLPNNHPDVKHVKDVARRLVSGARKLNLVDKRDKKKRKTMEAAAKNAEDKQHRWRVAVIRANEPNAFALPGNHIVCTTALLDLYRGAPEDELAAVLGHEVAHVVCRHGVEKATKSMVTSAMLFTSVLCGDFILALLLGQATTLGINLPFSREMEREADHLGLKIAAAACYDPRGAINAHRRLHNVTQVMQAGMARGAGGRAVVIVEPPTVLSTHPPYEERVRLMSELMPEAQAEYARRDCEDKRARLFSRRRR</sequence>